<keyword evidence="2" id="KW-0238">DNA-binding</keyword>
<keyword evidence="6" id="KW-1185">Reference proteome</keyword>
<evidence type="ECO:0000259" key="4">
    <source>
        <dbReference type="PROSITE" id="PS50949"/>
    </source>
</evidence>
<dbReference type="PRINTS" id="PR00035">
    <property type="entry name" value="HTHGNTR"/>
</dbReference>
<feature type="domain" description="HTH gntR-type" evidence="4">
    <location>
        <begin position="17"/>
        <end position="84"/>
    </location>
</feature>
<dbReference type="SMART" id="SM00345">
    <property type="entry name" value="HTH_GNTR"/>
    <property type="match status" value="1"/>
</dbReference>
<dbReference type="SMART" id="SM00895">
    <property type="entry name" value="FCD"/>
    <property type="match status" value="1"/>
</dbReference>
<gene>
    <name evidence="5" type="ORF">PO878_02735</name>
</gene>
<proteinExistence type="predicted"/>
<dbReference type="PANTHER" id="PTHR43537">
    <property type="entry name" value="TRANSCRIPTIONAL REGULATOR, GNTR FAMILY"/>
    <property type="match status" value="1"/>
</dbReference>
<dbReference type="KEGG" id="ima:PO878_02735"/>
<dbReference type="InterPro" id="IPR036390">
    <property type="entry name" value="WH_DNA-bd_sf"/>
</dbReference>
<dbReference type="SUPFAM" id="SSF46785">
    <property type="entry name" value="Winged helix' DNA-binding domain"/>
    <property type="match status" value="1"/>
</dbReference>
<organism evidence="5 6">
    <name type="scientific">Iamia majanohamensis</name>
    <dbReference type="NCBI Taxonomy" id="467976"/>
    <lineage>
        <taxon>Bacteria</taxon>
        <taxon>Bacillati</taxon>
        <taxon>Actinomycetota</taxon>
        <taxon>Acidimicrobiia</taxon>
        <taxon>Acidimicrobiales</taxon>
        <taxon>Iamiaceae</taxon>
        <taxon>Iamia</taxon>
    </lineage>
</organism>
<dbReference type="SUPFAM" id="SSF48008">
    <property type="entry name" value="GntR ligand-binding domain-like"/>
    <property type="match status" value="1"/>
</dbReference>
<dbReference type="Pfam" id="PF00392">
    <property type="entry name" value="GntR"/>
    <property type="match status" value="1"/>
</dbReference>
<evidence type="ECO:0000313" key="6">
    <source>
        <dbReference type="Proteomes" id="UP001216390"/>
    </source>
</evidence>
<evidence type="ECO:0000256" key="2">
    <source>
        <dbReference type="ARBA" id="ARBA00023125"/>
    </source>
</evidence>
<dbReference type="GO" id="GO:0003700">
    <property type="term" value="F:DNA-binding transcription factor activity"/>
    <property type="evidence" value="ECO:0007669"/>
    <property type="project" value="InterPro"/>
</dbReference>
<dbReference type="AlphaFoldDB" id="A0AAE9YFJ0"/>
<dbReference type="Gene3D" id="1.10.10.10">
    <property type="entry name" value="Winged helix-like DNA-binding domain superfamily/Winged helix DNA-binding domain"/>
    <property type="match status" value="1"/>
</dbReference>
<dbReference type="InterPro" id="IPR011711">
    <property type="entry name" value="GntR_C"/>
</dbReference>
<dbReference type="CDD" id="cd07377">
    <property type="entry name" value="WHTH_GntR"/>
    <property type="match status" value="1"/>
</dbReference>
<dbReference type="Gene3D" id="1.20.120.530">
    <property type="entry name" value="GntR ligand-binding domain-like"/>
    <property type="match status" value="1"/>
</dbReference>
<dbReference type="InterPro" id="IPR000524">
    <property type="entry name" value="Tscrpt_reg_HTH_GntR"/>
</dbReference>
<dbReference type="InterPro" id="IPR008920">
    <property type="entry name" value="TF_FadR/GntR_C"/>
</dbReference>
<accession>A0AAE9YFJ0</accession>
<dbReference type="Proteomes" id="UP001216390">
    <property type="component" value="Chromosome"/>
</dbReference>
<evidence type="ECO:0000313" key="5">
    <source>
        <dbReference type="EMBL" id="WCO67637.1"/>
    </source>
</evidence>
<keyword evidence="3" id="KW-0804">Transcription</keyword>
<protein>
    <submittedName>
        <fullName evidence="5">GntR family transcriptional regulator</fullName>
    </submittedName>
</protein>
<dbReference type="Pfam" id="PF07729">
    <property type="entry name" value="FCD"/>
    <property type="match status" value="1"/>
</dbReference>
<sequence length="221" mass="24002">MPATAPPSPELDPLDRRSTADVIAETVRDRIMDGAFAPGRQLTEAHLAEQLAVSRGPVREALQRLVQEGLLTSIPHRGVFVTTIEPDEVADVYLARSVVEREAARRVARHRDPEALAVLAGLVEEMATSSAAGAWADIAETDLAFHEALVDGSGSARLVRMYRTLLVETRLCLRGLRDVHPDTEEVVAEHRALLDALTDGDEARATACVDQHLDRAVTGLH</sequence>
<dbReference type="PANTHER" id="PTHR43537:SF45">
    <property type="entry name" value="GNTR FAMILY REGULATORY PROTEIN"/>
    <property type="match status" value="1"/>
</dbReference>
<evidence type="ECO:0000256" key="3">
    <source>
        <dbReference type="ARBA" id="ARBA00023163"/>
    </source>
</evidence>
<evidence type="ECO:0000256" key="1">
    <source>
        <dbReference type="ARBA" id="ARBA00023015"/>
    </source>
</evidence>
<dbReference type="RefSeq" id="WP_272737158.1">
    <property type="nucleotide sequence ID" value="NZ_CP116942.1"/>
</dbReference>
<dbReference type="EMBL" id="CP116942">
    <property type="protein sequence ID" value="WCO67637.1"/>
    <property type="molecule type" value="Genomic_DNA"/>
</dbReference>
<name>A0AAE9YFJ0_9ACTN</name>
<dbReference type="GO" id="GO:0003677">
    <property type="term" value="F:DNA binding"/>
    <property type="evidence" value="ECO:0007669"/>
    <property type="project" value="UniProtKB-KW"/>
</dbReference>
<dbReference type="InterPro" id="IPR036388">
    <property type="entry name" value="WH-like_DNA-bd_sf"/>
</dbReference>
<reference evidence="5" key="1">
    <citation type="submission" date="2023-01" db="EMBL/GenBank/DDBJ databases">
        <title>The diversity of Class Acidimicrobiia in South China Sea sediment environments and the proposal of Iamia marina sp. nov., a novel species of the genus Iamia.</title>
        <authorList>
            <person name="He Y."/>
            <person name="Tian X."/>
        </authorList>
    </citation>
    <scope>NUCLEOTIDE SEQUENCE</scope>
    <source>
        <strain evidence="5">DSM 19957</strain>
    </source>
</reference>
<dbReference type="PROSITE" id="PS50949">
    <property type="entry name" value="HTH_GNTR"/>
    <property type="match status" value="1"/>
</dbReference>
<keyword evidence="1" id="KW-0805">Transcription regulation</keyword>